<comment type="caution">
    <text evidence="2">The sequence shown here is derived from an EMBL/GenBank/DDBJ whole genome shotgun (WGS) entry which is preliminary data.</text>
</comment>
<dbReference type="Proteomes" id="UP000218231">
    <property type="component" value="Unassembled WGS sequence"/>
</dbReference>
<dbReference type="AlphaFoldDB" id="A0A2A2K6P5"/>
<name>A0A2A2K6P5_9BILA</name>
<proteinExistence type="predicted"/>
<evidence type="ECO:0000256" key="1">
    <source>
        <dbReference type="SAM" id="MobiDB-lite"/>
    </source>
</evidence>
<reference evidence="2 3" key="1">
    <citation type="journal article" date="2017" name="Curr. Biol.">
        <title>Genome architecture and evolution of a unichromosomal asexual nematode.</title>
        <authorList>
            <person name="Fradin H."/>
            <person name="Zegar C."/>
            <person name="Gutwein M."/>
            <person name="Lucas J."/>
            <person name="Kovtun M."/>
            <person name="Corcoran D."/>
            <person name="Baugh L.R."/>
            <person name="Kiontke K."/>
            <person name="Gunsalus K."/>
            <person name="Fitch D.H."/>
            <person name="Piano F."/>
        </authorList>
    </citation>
    <scope>NUCLEOTIDE SEQUENCE [LARGE SCALE GENOMIC DNA]</scope>
    <source>
        <strain evidence="2">PF1309</strain>
    </source>
</reference>
<protein>
    <submittedName>
        <fullName evidence="2">Uncharacterized protein</fullName>
    </submittedName>
</protein>
<keyword evidence="3" id="KW-1185">Reference proteome</keyword>
<evidence type="ECO:0000313" key="3">
    <source>
        <dbReference type="Proteomes" id="UP000218231"/>
    </source>
</evidence>
<feature type="region of interest" description="Disordered" evidence="1">
    <location>
        <begin position="26"/>
        <end position="72"/>
    </location>
</feature>
<accession>A0A2A2K6P5</accession>
<evidence type="ECO:0000313" key="2">
    <source>
        <dbReference type="EMBL" id="PAV69562.1"/>
    </source>
</evidence>
<organism evidence="2 3">
    <name type="scientific">Diploscapter pachys</name>
    <dbReference type="NCBI Taxonomy" id="2018661"/>
    <lineage>
        <taxon>Eukaryota</taxon>
        <taxon>Metazoa</taxon>
        <taxon>Ecdysozoa</taxon>
        <taxon>Nematoda</taxon>
        <taxon>Chromadorea</taxon>
        <taxon>Rhabditida</taxon>
        <taxon>Rhabditina</taxon>
        <taxon>Rhabditomorpha</taxon>
        <taxon>Rhabditoidea</taxon>
        <taxon>Rhabditidae</taxon>
        <taxon>Diploscapter</taxon>
    </lineage>
</organism>
<gene>
    <name evidence="2" type="ORF">WR25_22102</name>
</gene>
<dbReference type="EMBL" id="LIAE01009486">
    <property type="protein sequence ID" value="PAV69562.1"/>
    <property type="molecule type" value="Genomic_DNA"/>
</dbReference>
<sequence>MLTPSQTPSGASRFTALSVVARLGSLRGGGRSASSRATPPRALLSGRTINNRSRCSAMRSPRPSRQSPFTDRRLPVVRIRVSRPQPVRLAG</sequence>